<dbReference type="Gene3D" id="3.40.50.300">
    <property type="entry name" value="P-loop containing nucleotide triphosphate hydrolases"/>
    <property type="match status" value="1"/>
</dbReference>
<reference evidence="3 4" key="1">
    <citation type="submission" date="2019-07" db="EMBL/GenBank/DDBJ databases">
        <title>Draft genome for Aliikangiella sp. M105.</title>
        <authorList>
            <person name="Wang G."/>
        </authorList>
    </citation>
    <scope>NUCLEOTIDE SEQUENCE [LARGE SCALE GENOMIC DNA]</scope>
    <source>
        <strain evidence="3 4">M105</strain>
    </source>
</reference>
<evidence type="ECO:0000259" key="2">
    <source>
        <dbReference type="Pfam" id="PF17396"/>
    </source>
</evidence>
<dbReference type="PANTHER" id="PTHR40690">
    <property type="entry name" value="GLL3100 PROTEIN"/>
    <property type="match status" value="1"/>
</dbReference>
<evidence type="ECO:0000259" key="1">
    <source>
        <dbReference type="Pfam" id="PF07755"/>
    </source>
</evidence>
<keyword evidence="4" id="KW-1185">Reference proteome</keyword>
<dbReference type="RefSeq" id="WP_142932204.1">
    <property type="nucleotide sequence ID" value="NZ_ML660165.1"/>
</dbReference>
<accession>A0A545UCI7</accession>
<evidence type="ECO:0000313" key="4">
    <source>
        <dbReference type="Proteomes" id="UP000315439"/>
    </source>
</evidence>
<dbReference type="Proteomes" id="UP000315439">
    <property type="component" value="Unassembled WGS sequence"/>
</dbReference>
<dbReference type="Pfam" id="PF17396">
    <property type="entry name" value="DUF1611_N"/>
    <property type="match status" value="1"/>
</dbReference>
<dbReference type="OrthoDB" id="9778498at2"/>
<comment type="caution">
    <text evidence="3">The sequence shown here is derived from an EMBL/GenBank/DDBJ whole genome shotgun (WGS) entry which is preliminary data.</text>
</comment>
<dbReference type="Gene3D" id="3.40.50.720">
    <property type="entry name" value="NAD(P)-binding Rossmann-like Domain"/>
    <property type="match status" value="1"/>
</dbReference>
<feature type="domain" description="D-glutamate N-acetyltransferase-like N-terminal" evidence="2">
    <location>
        <begin position="42"/>
        <end position="125"/>
    </location>
</feature>
<gene>
    <name evidence="3" type="ORF">FLL46_15345</name>
</gene>
<name>A0A545UCI7_9GAMM</name>
<dbReference type="SUPFAM" id="SSF52540">
    <property type="entry name" value="P-loop containing nucleoside triphosphate hydrolases"/>
    <property type="match status" value="1"/>
</dbReference>
<dbReference type="InterPro" id="IPR027417">
    <property type="entry name" value="P-loop_NTPase"/>
</dbReference>
<feature type="domain" description="D-glutamate N-acetyltransferase-like C-terminal" evidence="1">
    <location>
        <begin position="131"/>
        <end position="328"/>
    </location>
</feature>
<dbReference type="EMBL" id="VIKS01000009">
    <property type="protein sequence ID" value="TQV87177.1"/>
    <property type="molecule type" value="Genomic_DNA"/>
</dbReference>
<dbReference type="PANTHER" id="PTHR40690:SF1">
    <property type="entry name" value="DUF1611 DOMAIN-CONTAINING PROTEIN"/>
    <property type="match status" value="1"/>
</dbReference>
<sequence length="332" mass="35861">MKIKAPYLLFIGDAKDPLSIKLAKGVVDWRPELAIGEYSLPGCEVTTSHPEMNIQEAVDKGAKTFVLGFANSGGTVDEKWIPYILEAIEAGMDIASGLHQRLDSFSEISEHAKKHNVQLIDVRHPVGTFKTGTGNKRTGKRLLTVGTDCSVGKMYTALALEKAMSQKNFDVSFKATGQSGIFITGDGIAIDCVVSDFIAGTVEQLSPPNNPEHWDIIEGQGSLYHPAFAGVSLGLLHGAQPDALVLCHAEKREHMRGIPGRNLPSLAQTLELNLNAAKLTNPDARFVGISVNTSMLGEDEANAICAGYEKEFSLPCVDPIRHSVSRIVEQLQ</sequence>
<dbReference type="PIRSF" id="PIRSF026760">
    <property type="entry name" value="UCP026760"/>
    <property type="match status" value="1"/>
</dbReference>
<organism evidence="3 4">
    <name type="scientific">Aliikangiella coralliicola</name>
    <dbReference type="NCBI Taxonomy" id="2592383"/>
    <lineage>
        <taxon>Bacteria</taxon>
        <taxon>Pseudomonadati</taxon>
        <taxon>Pseudomonadota</taxon>
        <taxon>Gammaproteobacteria</taxon>
        <taxon>Oceanospirillales</taxon>
        <taxon>Pleioneaceae</taxon>
        <taxon>Aliikangiella</taxon>
    </lineage>
</organism>
<dbReference type="NCBIfam" id="NF041892">
    <property type="entry name" value="DgcN"/>
    <property type="match status" value="1"/>
</dbReference>
<dbReference type="AlphaFoldDB" id="A0A545UCI7"/>
<protein>
    <submittedName>
        <fullName evidence="3">DUF1611 domain-containing protein</fullName>
    </submittedName>
</protein>
<dbReference type="InterPro" id="IPR035086">
    <property type="entry name" value="DgcN-like_C"/>
</dbReference>
<dbReference type="InterPro" id="IPR035402">
    <property type="entry name" value="DgcN-like_N"/>
</dbReference>
<dbReference type="Pfam" id="PF07755">
    <property type="entry name" value="DUF1611"/>
    <property type="match status" value="1"/>
</dbReference>
<dbReference type="InterPro" id="IPR011669">
    <property type="entry name" value="DgcN-like"/>
</dbReference>
<evidence type="ECO:0000313" key="3">
    <source>
        <dbReference type="EMBL" id="TQV87177.1"/>
    </source>
</evidence>
<proteinExistence type="predicted"/>